<dbReference type="STRING" id="1297750.SAMN05444405_102113"/>
<evidence type="ECO:0000259" key="1">
    <source>
        <dbReference type="Pfam" id="PF03061"/>
    </source>
</evidence>
<dbReference type="PANTHER" id="PTHR47260">
    <property type="entry name" value="UPF0644 PROTEIN PB2B4.06"/>
    <property type="match status" value="1"/>
</dbReference>
<evidence type="ECO:0000313" key="3">
    <source>
        <dbReference type="Proteomes" id="UP000184509"/>
    </source>
</evidence>
<dbReference type="SUPFAM" id="SSF54637">
    <property type="entry name" value="Thioesterase/thiol ester dehydrase-isomerase"/>
    <property type="match status" value="1"/>
</dbReference>
<dbReference type="InterPro" id="IPR006683">
    <property type="entry name" value="Thioestr_dom"/>
</dbReference>
<dbReference type="InterPro" id="IPR052061">
    <property type="entry name" value="PTE-AB_protein"/>
</dbReference>
<dbReference type="EMBL" id="FQTV01000002">
    <property type="protein sequence ID" value="SHE57301.1"/>
    <property type="molecule type" value="Genomic_DNA"/>
</dbReference>
<dbReference type="CDD" id="cd03443">
    <property type="entry name" value="PaaI_thioesterase"/>
    <property type="match status" value="1"/>
</dbReference>
<accession>A0A1M4UKJ0</accession>
<organism evidence="2 3">
    <name type="scientific">Bacteroides luti</name>
    <dbReference type="NCBI Taxonomy" id="1297750"/>
    <lineage>
        <taxon>Bacteria</taxon>
        <taxon>Pseudomonadati</taxon>
        <taxon>Bacteroidota</taxon>
        <taxon>Bacteroidia</taxon>
        <taxon>Bacteroidales</taxon>
        <taxon>Bacteroidaceae</taxon>
        <taxon>Bacteroides</taxon>
    </lineage>
</organism>
<dbReference type="OrthoDB" id="9792301at2"/>
<proteinExistence type="predicted"/>
<feature type="domain" description="Thioesterase" evidence="1">
    <location>
        <begin position="53"/>
        <end position="128"/>
    </location>
</feature>
<dbReference type="InterPro" id="IPR029069">
    <property type="entry name" value="HotDog_dom_sf"/>
</dbReference>
<dbReference type="Pfam" id="PF03061">
    <property type="entry name" value="4HBT"/>
    <property type="match status" value="1"/>
</dbReference>
<dbReference type="PANTHER" id="PTHR47260:SF1">
    <property type="entry name" value="UPF0644 PROTEIN PB2B4.06"/>
    <property type="match status" value="1"/>
</dbReference>
<sequence>MKKIINPWNKKEGYNCFGCCKSNESGVKMDFYEDGDEVVSFWKPQPQFQGWTNTLHGGIQAVLMDEICAWAVLRKLQTTGVTTNMQTRYMKSVNTNDSCLTLRASIQEVKRNIVIVEGRLYNEAGELCTKSVCTYFTFSKEKLRGEMQFLGCEVEEEDVNPLNC</sequence>
<name>A0A1M4UKJ0_9BACE</name>
<dbReference type="RefSeq" id="WP_073398925.1">
    <property type="nucleotide sequence ID" value="NZ_FQTV01000002.1"/>
</dbReference>
<keyword evidence="3" id="KW-1185">Reference proteome</keyword>
<dbReference type="Gene3D" id="3.10.129.10">
    <property type="entry name" value="Hotdog Thioesterase"/>
    <property type="match status" value="1"/>
</dbReference>
<protein>
    <submittedName>
        <fullName evidence="2">Uncharacterized domain 1-containing protein</fullName>
    </submittedName>
</protein>
<dbReference type="Proteomes" id="UP000184509">
    <property type="component" value="Unassembled WGS sequence"/>
</dbReference>
<dbReference type="AlphaFoldDB" id="A0A1M4UKJ0"/>
<dbReference type="GO" id="GO:0016790">
    <property type="term" value="F:thiolester hydrolase activity"/>
    <property type="evidence" value="ECO:0007669"/>
    <property type="project" value="UniProtKB-ARBA"/>
</dbReference>
<reference evidence="2 3" key="1">
    <citation type="submission" date="2016-11" db="EMBL/GenBank/DDBJ databases">
        <authorList>
            <person name="Jaros S."/>
            <person name="Januszkiewicz K."/>
            <person name="Wedrychowicz H."/>
        </authorList>
    </citation>
    <scope>NUCLEOTIDE SEQUENCE [LARGE SCALE GENOMIC DNA]</scope>
    <source>
        <strain evidence="2 3">DSM 26991</strain>
    </source>
</reference>
<gene>
    <name evidence="2" type="ORF">SAMN05444405_102113</name>
</gene>
<evidence type="ECO:0000313" key="2">
    <source>
        <dbReference type="EMBL" id="SHE57301.1"/>
    </source>
</evidence>